<organism evidence="2 3">
    <name type="scientific">Streptomyces hiroshimensis</name>
    <dbReference type="NCBI Taxonomy" id="66424"/>
    <lineage>
        <taxon>Bacteria</taxon>
        <taxon>Bacillati</taxon>
        <taxon>Actinomycetota</taxon>
        <taxon>Actinomycetes</taxon>
        <taxon>Kitasatosporales</taxon>
        <taxon>Streptomycetaceae</taxon>
        <taxon>Streptomyces</taxon>
    </lineage>
</organism>
<keyword evidence="1" id="KW-0812">Transmembrane</keyword>
<accession>A0ABQ2YFC8</accession>
<gene>
    <name evidence="2" type="ORF">GCM10010324_30160</name>
</gene>
<feature type="transmembrane region" description="Helical" evidence="1">
    <location>
        <begin position="27"/>
        <end position="48"/>
    </location>
</feature>
<name>A0ABQ2YFC8_9ACTN</name>
<dbReference type="EMBL" id="BMUT01000005">
    <property type="protein sequence ID" value="GGX82510.1"/>
    <property type="molecule type" value="Genomic_DNA"/>
</dbReference>
<evidence type="ECO:0000313" key="2">
    <source>
        <dbReference type="EMBL" id="GGX82510.1"/>
    </source>
</evidence>
<comment type="caution">
    <text evidence="2">The sequence shown here is derived from an EMBL/GenBank/DDBJ whole genome shotgun (WGS) entry which is preliminary data.</text>
</comment>
<dbReference type="Proteomes" id="UP000659223">
    <property type="component" value="Unassembled WGS sequence"/>
</dbReference>
<evidence type="ECO:0000256" key="1">
    <source>
        <dbReference type="SAM" id="Phobius"/>
    </source>
</evidence>
<keyword evidence="1" id="KW-1133">Transmembrane helix</keyword>
<dbReference type="RefSeq" id="WP_190022154.1">
    <property type="nucleotide sequence ID" value="NZ_BMUT01000005.1"/>
</dbReference>
<reference evidence="3" key="1">
    <citation type="journal article" date="2019" name="Int. J. Syst. Evol. Microbiol.">
        <title>The Global Catalogue of Microorganisms (GCM) 10K type strain sequencing project: providing services to taxonomists for standard genome sequencing and annotation.</title>
        <authorList>
            <consortium name="The Broad Institute Genomics Platform"/>
            <consortium name="The Broad Institute Genome Sequencing Center for Infectious Disease"/>
            <person name="Wu L."/>
            <person name="Ma J."/>
        </authorList>
    </citation>
    <scope>NUCLEOTIDE SEQUENCE [LARGE SCALE GENOMIC DNA]</scope>
    <source>
        <strain evidence="3">JCM 4586</strain>
    </source>
</reference>
<evidence type="ECO:0000313" key="3">
    <source>
        <dbReference type="Proteomes" id="UP000659223"/>
    </source>
</evidence>
<protein>
    <submittedName>
        <fullName evidence="2">Uncharacterized protein</fullName>
    </submittedName>
</protein>
<sequence length="63" mass="6342">MTLTVSAAVLLGIAAIAILRGRYVGPGAAAVFFLFGFFTAGTGAYGPIKSFCTAVANAITQLT</sequence>
<keyword evidence="1" id="KW-0472">Membrane</keyword>
<keyword evidence="3" id="KW-1185">Reference proteome</keyword>
<proteinExistence type="predicted"/>